<keyword evidence="3" id="KW-1185">Reference proteome</keyword>
<feature type="domain" description="HTH cro/C1-type" evidence="1">
    <location>
        <begin position="22"/>
        <end position="65"/>
    </location>
</feature>
<sequence length="71" mass="7971">MDAEAIRATLREHIKNRGYGGQAELARQLGLSRTYLNHVLTGRSPLPLDLLDRIAEALGFELELREKQPTS</sequence>
<dbReference type="Proteomes" id="UP000010467">
    <property type="component" value="Plasmid pDEIPE01"/>
</dbReference>
<name>L0A6E7_DEIPD</name>
<gene>
    <name evidence="2" type="ordered locus">Deipe_4030</name>
</gene>
<dbReference type="KEGG" id="dpd:Deipe_4030"/>
<dbReference type="GO" id="GO:0003677">
    <property type="term" value="F:DNA binding"/>
    <property type="evidence" value="ECO:0007669"/>
    <property type="project" value="InterPro"/>
</dbReference>
<organism evidence="2 3">
    <name type="scientific">Deinococcus peraridilitoris (strain DSM 19664 / LMG 22246 / CIP 109416 / KR-200)</name>
    <dbReference type="NCBI Taxonomy" id="937777"/>
    <lineage>
        <taxon>Bacteria</taxon>
        <taxon>Thermotogati</taxon>
        <taxon>Deinococcota</taxon>
        <taxon>Deinococci</taxon>
        <taxon>Deinococcales</taxon>
        <taxon>Deinococcaceae</taxon>
        <taxon>Deinococcus</taxon>
    </lineage>
</organism>
<dbReference type="Pfam" id="PF13560">
    <property type="entry name" value="HTH_31"/>
    <property type="match status" value="1"/>
</dbReference>
<dbReference type="InterPro" id="IPR001387">
    <property type="entry name" value="Cro/C1-type_HTH"/>
</dbReference>
<proteinExistence type="predicted"/>
<reference evidence="3" key="1">
    <citation type="submission" date="2012-03" db="EMBL/GenBank/DDBJ databases">
        <title>Complete sequence of plasmid 1 of Deinococcus peraridilitoris DSM 19664.</title>
        <authorList>
            <person name="Lucas S."/>
            <person name="Copeland A."/>
            <person name="Lapidus A."/>
            <person name="Glavina del Rio T."/>
            <person name="Dalin E."/>
            <person name="Tice H."/>
            <person name="Bruce D."/>
            <person name="Goodwin L."/>
            <person name="Pitluck S."/>
            <person name="Peters L."/>
            <person name="Mikhailova N."/>
            <person name="Lu M."/>
            <person name="Kyrpides N."/>
            <person name="Mavromatis K."/>
            <person name="Ivanova N."/>
            <person name="Brettin T."/>
            <person name="Detter J.C."/>
            <person name="Han C."/>
            <person name="Larimer F."/>
            <person name="Land M."/>
            <person name="Hauser L."/>
            <person name="Markowitz V."/>
            <person name="Cheng J.-F."/>
            <person name="Hugenholtz P."/>
            <person name="Woyke T."/>
            <person name="Wu D."/>
            <person name="Pukall R."/>
            <person name="Steenblock K."/>
            <person name="Brambilla E."/>
            <person name="Klenk H.-P."/>
            <person name="Eisen J.A."/>
        </authorList>
    </citation>
    <scope>NUCLEOTIDE SEQUENCE [LARGE SCALE GENOMIC DNA]</scope>
    <source>
        <strain evidence="3">DSM 19664 / LMG 22246 / CIP 109416 / KR-200</strain>
        <plasmid evidence="3">Plasmid pDEIPE01</plasmid>
    </source>
</reference>
<dbReference type="CDD" id="cd00093">
    <property type="entry name" value="HTH_XRE"/>
    <property type="match status" value="1"/>
</dbReference>
<dbReference type="PATRIC" id="fig|937777.3.peg.4047"/>
<dbReference type="OrthoDB" id="9815697at2"/>
<geneLocation type="plasmid" evidence="2 3">
    <name>pDEIPE01</name>
</geneLocation>
<dbReference type="RefSeq" id="WP_015231323.1">
    <property type="nucleotide sequence ID" value="NC_019789.1"/>
</dbReference>
<dbReference type="Gene3D" id="1.10.260.40">
    <property type="entry name" value="lambda repressor-like DNA-binding domains"/>
    <property type="match status" value="1"/>
</dbReference>
<dbReference type="EMBL" id="CP003383">
    <property type="protein sequence ID" value="AFZ69421.1"/>
    <property type="molecule type" value="Genomic_DNA"/>
</dbReference>
<evidence type="ECO:0000313" key="2">
    <source>
        <dbReference type="EMBL" id="AFZ69421.1"/>
    </source>
</evidence>
<dbReference type="AlphaFoldDB" id="L0A6E7"/>
<dbReference type="HOGENOM" id="CLU_2733358_0_0_0"/>
<evidence type="ECO:0000313" key="3">
    <source>
        <dbReference type="Proteomes" id="UP000010467"/>
    </source>
</evidence>
<dbReference type="PROSITE" id="PS50943">
    <property type="entry name" value="HTH_CROC1"/>
    <property type="match status" value="1"/>
</dbReference>
<dbReference type="InterPro" id="IPR010982">
    <property type="entry name" value="Lambda_DNA-bd_dom_sf"/>
</dbReference>
<protein>
    <submittedName>
        <fullName evidence="2">Helix-turn-helix protein</fullName>
    </submittedName>
</protein>
<accession>L0A6E7</accession>
<keyword evidence="2" id="KW-0614">Plasmid</keyword>
<evidence type="ECO:0000259" key="1">
    <source>
        <dbReference type="PROSITE" id="PS50943"/>
    </source>
</evidence>
<dbReference type="SUPFAM" id="SSF47413">
    <property type="entry name" value="lambda repressor-like DNA-binding domains"/>
    <property type="match status" value="1"/>
</dbReference>
<dbReference type="SMART" id="SM00530">
    <property type="entry name" value="HTH_XRE"/>
    <property type="match status" value="1"/>
</dbReference>